<evidence type="ECO:0000259" key="3">
    <source>
        <dbReference type="Pfam" id="PF02114"/>
    </source>
</evidence>
<dbReference type="InterPro" id="IPR051499">
    <property type="entry name" value="Phosducin-like_reg"/>
</dbReference>
<dbReference type="AlphaFoldDB" id="A0AAU9KG52"/>
<evidence type="ECO:0000313" key="5">
    <source>
        <dbReference type="EMBL" id="CAH0517557.1"/>
    </source>
</evidence>
<evidence type="ECO:0000256" key="1">
    <source>
        <dbReference type="ARBA" id="ARBA00009686"/>
    </source>
</evidence>
<comment type="similarity">
    <text evidence="1">Belongs to the phosducin family.</text>
</comment>
<reference evidence="4 6" key="1">
    <citation type="submission" date="2021-11" db="EMBL/GenBank/DDBJ databases">
        <authorList>
            <person name="Islam A."/>
            <person name="Islam S."/>
            <person name="Flora M.S."/>
            <person name="Rahman M."/>
            <person name="Ziaur R.M."/>
            <person name="Epstein J.H."/>
            <person name="Hassan M."/>
            <person name="Klassen M."/>
            <person name="Woodard K."/>
            <person name="Webb A."/>
            <person name="Webby R.J."/>
            <person name="El Zowalaty M.E."/>
        </authorList>
    </citation>
    <scope>NUCLEOTIDE SEQUENCE</scope>
    <source>
        <strain evidence="5">Pbs1</strain>
        <strain evidence="4">Pbs3</strain>
    </source>
</reference>
<name>A0AAU9KG52_9STRA</name>
<evidence type="ECO:0000256" key="2">
    <source>
        <dbReference type="SAM" id="MobiDB-lite"/>
    </source>
</evidence>
<dbReference type="InterPro" id="IPR023196">
    <property type="entry name" value="Phosducin_N_dom_sf"/>
</dbReference>
<comment type="caution">
    <text evidence="4">The sequence shown here is derived from an EMBL/GenBank/DDBJ whole genome shotgun (WGS) entry which is preliminary data.</text>
</comment>
<dbReference type="SUPFAM" id="SSF52833">
    <property type="entry name" value="Thioredoxin-like"/>
    <property type="match status" value="1"/>
</dbReference>
<evidence type="ECO:0000313" key="7">
    <source>
        <dbReference type="Proteomes" id="UP001160483"/>
    </source>
</evidence>
<organism evidence="4 7">
    <name type="scientific">Peronospora belbahrii</name>
    <dbReference type="NCBI Taxonomy" id="622444"/>
    <lineage>
        <taxon>Eukaryota</taxon>
        <taxon>Sar</taxon>
        <taxon>Stramenopiles</taxon>
        <taxon>Oomycota</taxon>
        <taxon>Peronosporomycetes</taxon>
        <taxon>Peronosporales</taxon>
        <taxon>Peronosporaceae</taxon>
        <taxon>Peronospora</taxon>
    </lineage>
</organism>
<dbReference type="EMBL" id="CAKLCB010000245">
    <property type="protein sequence ID" value="CAH0517557.1"/>
    <property type="molecule type" value="Genomic_DNA"/>
</dbReference>
<protein>
    <recommendedName>
        <fullName evidence="3">Phosducin domain-containing protein</fullName>
    </recommendedName>
</protein>
<dbReference type="Gene3D" id="3.40.30.10">
    <property type="entry name" value="Glutaredoxin"/>
    <property type="match status" value="1"/>
</dbReference>
<dbReference type="PANTHER" id="PTHR46052:SF1">
    <property type="entry name" value="PHOSDUCIN-LIKE PROTEIN"/>
    <property type="match status" value="1"/>
</dbReference>
<feature type="region of interest" description="Disordered" evidence="2">
    <location>
        <begin position="17"/>
        <end position="38"/>
    </location>
</feature>
<dbReference type="PANTHER" id="PTHR46052">
    <property type="entry name" value="PHOSDUCIN-LIKE PROTEIN"/>
    <property type="match status" value="1"/>
</dbReference>
<dbReference type="InterPro" id="IPR024253">
    <property type="entry name" value="Phosducin_thioredoxin-like_dom"/>
</dbReference>
<dbReference type="Pfam" id="PF02114">
    <property type="entry name" value="Phosducin"/>
    <property type="match status" value="1"/>
</dbReference>
<proteinExistence type="inferred from homology"/>
<dbReference type="EMBL" id="CAKKTJ010000016">
    <property type="protein sequence ID" value="CAH0473226.1"/>
    <property type="molecule type" value="Genomic_DNA"/>
</dbReference>
<feature type="domain" description="Phosducin" evidence="3">
    <location>
        <begin position="76"/>
        <end position="288"/>
    </location>
</feature>
<dbReference type="InterPro" id="IPR036249">
    <property type="entry name" value="Thioredoxin-like_sf"/>
</dbReference>
<evidence type="ECO:0000313" key="6">
    <source>
        <dbReference type="Proteomes" id="UP001158986"/>
    </source>
</evidence>
<sequence>MESFFLQHNVLQDCDQDELSGRVNSDSEASDDGKETTTRVYSVADPTGPWKQKAVNYETWGKPTRGNCGGKGRDFTSANTGPKGVINDYKAHNRYEKEERLRKEKERQAVLHRITKGVVVPFAPSTHDFSAQVACKSDGESDAGSDTSDMVDDTFLAQYTEMRIKQMQQMARSRKVYGNLEYITPEQFLALTSNTESDTSTCLLVHLYHPDNYACGLLNTQLELLAPKLVHVKFTAMVAKEADASIEIADLPVVLIFRSQQQHEAIVDVARRLDGEFTFERVEAFVNKQLGL</sequence>
<dbReference type="Proteomes" id="UP001158986">
    <property type="component" value="Unassembled WGS sequence"/>
</dbReference>
<gene>
    <name evidence="5" type="ORF">PBS001_LOCUS4158</name>
    <name evidence="4" type="ORF">PBS003_LOCUS134</name>
</gene>
<keyword evidence="6" id="KW-1185">Reference proteome</keyword>
<dbReference type="Gene3D" id="1.10.168.10">
    <property type="entry name" value="Phosducin, domain 2"/>
    <property type="match status" value="1"/>
</dbReference>
<accession>A0AAU9KG52</accession>
<dbReference type="Proteomes" id="UP001160483">
    <property type="component" value="Unassembled WGS sequence"/>
</dbReference>
<evidence type="ECO:0000313" key="4">
    <source>
        <dbReference type="EMBL" id="CAH0473226.1"/>
    </source>
</evidence>